<name>A0ABS4BYG7_9FLAO</name>
<comment type="caution">
    <text evidence="2">The sequence shown here is derived from an EMBL/GenBank/DDBJ whole genome shotgun (WGS) entry which is preliminary data.</text>
</comment>
<dbReference type="PANTHER" id="PTHR40031">
    <property type="entry name" value="HYPOTHETICAL MEMBRANE SPANNING PROTEIN"/>
    <property type="match status" value="1"/>
</dbReference>
<protein>
    <submittedName>
        <fullName evidence="2">Metal-dependent hydrolase</fullName>
    </submittedName>
</protein>
<evidence type="ECO:0000313" key="3">
    <source>
        <dbReference type="Proteomes" id="UP000670776"/>
    </source>
</evidence>
<feature type="transmembrane region" description="Helical" evidence="1">
    <location>
        <begin position="26"/>
        <end position="48"/>
    </location>
</feature>
<dbReference type="RefSeq" id="WP_209655961.1">
    <property type="nucleotide sequence ID" value="NZ_JAGJCB010000016.1"/>
</dbReference>
<keyword evidence="2" id="KW-0378">Hydrolase</keyword>
<dbReference type="PANTHER" id="PTHR40031:SF1">
    <property type="entry name" value="MEMBRANE-BOUND METAL-DEPENDENT HYDROLASE"/>
    <property type="match status" value="1"/>
</dbReference>
<feature type="transmembrane region" description="Helical" evidence="1">
    <location>
        <begin position="100"/>
        <end position="119"/>
    </location>
</feature>
<dbReference type="Pfam" id="PF04307">
    <property type="entry name" value="YdjM"/>
    <property type="match status" value="1"/>
</dbReference>
<keyword evidence="1" id="KW-1133">Transmembrane helix</keyword>
<keyword evidence="3" id="KW-1185">Reference proteome</keyword>
<dbReference type="GO" id="GO:0016787">
    <property type="term" value="F:hydrolase activity"/>
    <property type="evidence" value="ECO:0007669"/>
    <property type="project" value="UniProtKB-KW"/>
</dbReference>
<sequence length="340" mass="39691">MDSLTQIVLGAACGEAVLGKKIGNKALLFGAIGGTIPDLDVFIGNIIYHHEIDAMLFHRGFMHSILFSILAAFMLGWGVYKLYNSGNRFGTTTKKDWMLLFFWSLFTHPILDCFTPYGTQLFAPFSNYRVAFNNIAVVDPVYTLPFLICMIVVMFFKRKDHRRRFWLKLGIGISSVYMVLTVVNKLYVDTLFRKSIAESNMHIKRFSTQPSIFNNILWYAIAEADSSYYVSYYSLLDTEHRFKNFKELPKQRDLSPEEFNDIKDLAWFSSQYYSVYKIGDNEYQYNDLRYPILDENNPNSSVFSMMLYKENGRLNMKPFERKRDNFNTAMSNLWMRLKGI</sequence>
<keyword evidence="1" id="KW-0472">Membrane</keyword>
<proteinExistence type="predicted"/>
<dbReference type="Proteomes" id="UP000670776">
    <property type="component" value="Unassembled WGS sequence"/>
</dbReference>
<dbReference type="InterPro" id="IPR007404">
    <property type="entry name" value="YdjM-like"/>
</dbReference>
<gene>
    <name evidence="2" type="ORF">J8H85_14685</name>
</gene>
<feature type="transmembrane region" description="Helical" evidence="1">
    <location>
        <begin position="131"/>
        <end position="153"/>
    </location>
</feature>
<dbReference type="EMBL" id="JAGJCB010000016">
    <property type="protein sequence ID" value="MBP0905081.1"/>
    <property type="molecule type" value="Genomic_DNA"/>
</dbReference>
<organism evidence="2 3">
    <name type="scientific">Mariniflexile gromovii</name>
    <dbReference type="NCBI Taxonomy" id="362523"/>
    <lineage>
        <taxon>Bacteria</taxon>
        <taxon>Pseudomonadati</taxon>
        <taxon>Bacteroidota</taxon>
        <taxon>Flavobacteriia</taxon>
        <taxon>Flavobacteriales</taxon>
        <taxon>Flavobacteriaceae</taxon>
        <taxon>Mariniflexile</taxon>
    </lineage>
</organism>
<reference evidence="2 3" key="1">
    <citation type="submission" date="2021-04" db="EMBL/GenBank/DDBJ databases">
        <title>Mariniflexile gromovii gen. nov., sp. nov., a gliding bacterium isolated from the sea urchin Strongylocentrotus intermedius.</title>
        <authorList>
            <person name="Ko S."/>
            <person name="Le V."/>
            <person name="Ahn C.-Y."/>
            <person name="Oh H.-M."/>
        </authorList>
    </citation>
    <scope>NUCLEOTIDE SEQUENCE [LARGE SCALE GENOMIC DNA]</scope>
    <source>
        <strain evidence="2 3">KCTC 12570</strain>
    </source>
</reference>
<evidence type="ECO:0000256" key="1">
    <source>
        <dbReference type="SAM" id="Phobius"/>
    </source>
</evidence>
<feature type="transmembrane region" description="Helical" evidence="1">
    <location>
        <begin position="60"/>
        <end position="80"/>
    </location>
</feature>
<evidence type="ECO:0000313" key="2">
    <source>
        <dbReference type="EMBL" id="MBP0905081.1"/>
    </source>
</evidence>
<accession>A0ABS4BYG7</accession>
<dbReference type="InterPro" id="IPR053170">
    <property type="entry name" value="Transcription_regulator"/>
</dbReference>
<feature type="transmembrane region" description="Helical" evidence="1">
    <location>
        <begin position="165"/>
        <end position="187"/>
    </location>
</feature>
<keyword evidence="1" id="KW-0812">Transmembrane</keyword>